<dbReference type="InterPro" id="IPR005135">
    <property type="entry name" value="Endo/exonuclease/phosphatase"/>
</dbReference>
<organism evidence="2 3">
    <name type="scientific">Paramuricea clavata</name>
    <name type="common">Red gorgonian</name>
    <name type="synonym">Violescent sea-whip</name>
    <dbReference type="NCBI Taxonomy" id="317549"/>
    <lineage>
        <taxon>Eukaryota</taxon>
        <taxon>Metazoa</taxon>
        <taxon>Cnidaria</taxon>
        <taxon>Anthozoa</taxon>
        <taxon>Octocorallia</taxon>
        <taxon>Malacalcyonacea</taxon>
        <taxon>Plexauridae</taxon>
        <taxon>Paramuricea</taxon>
    </lineage>
</organism>
<dbReference type="GO" id="GO:0003824">
    <property type="term" value="F:catalytic activity"/>
    <property type="evidence" value="ECO:0007669"/>
    <property type="project" value="InterPro"/>
</dbReference>
<keyword evidence="3" id="KW-1185">Reference proteome</keyword>
<evidence type="ECO:0000313" key="3">
    <source>
        <dbReference type="Proteomes" id="UP001152795"/>
    </source>
</evidence>
<feature type="region of interest" description="Disordered" evidence="1">
    <location>
        <begin position="75"/>
        <end position="98"/>
    </location>
</feature>
<dbReference type="EMBL" id="CACRXK020019056">
    <property type="protein sequence ID" value="CAB4033221.1"/>
    <property type="molecule type" value="Genomic_DNA"/>
</dbReference>
<gene>
    <name evidence="2" type="ORF">PACLA_8A067739</name>
</gene>
<dbReference type="Pfam" id="PF14529">
    <property type="entry name" value="Exo_endo_phos_2"/>
    <property type="match status" value="1"/>
</dbReference>
<evidence type="ECO:0000313" key="2">
    <source>
        <dbReference type="EMBL" id="CAB4033221.1"/>
    </source>
</evidence>
<sequence length="294" mass="33857">MAVRIVTLSQKALRVVRKLGTSPSNRARRENFWWYSWCFVKNAVLSRDKIPTSTKGNVLLLGDLNARRSKLEDFVSSDGSDHIQDTSDNSFQPPERQNFDSTINNLGKKIIEICKSTDMRILNGRINGDSLGRPTFHGNNGTSVVDYVICNQHLIPKVKHLVVKSPNYLSDHSQVITWINLYKNTNTDNIKTSQPPISKLPLQYIWNNESSKNFKKALKSEELQEKLSSFLDNDFSSDRESINKCVNEFQNIIDLASKKSLKIEKKKFRRKINNVANKKWFDKECRFKDTSLEN</sequence>
<dbReference type="AlphaFoldDB" id="A0A6S7JQG0"/>
<dbReference type="Proteomes" id="UP001152795">
    <property type="component" value="Unassembled WGS sequence"/>
</dbReference>
<evidence type="ECO:0000256" key="1">
    <source>
        <dbReference type="SAM" id="MobiDB-lite"/>
    </source>
</evidence>
<dbReference type="OrthoDB" id="8052050at2759"/>
<proteinExistence type="predicted"/>
<name>A0A6S7JQG0_PARCT</name>
<dbReference type="InterPro" id="IPR036691">
    <property type="entry name" value="Endo/exonu/phosph_ase_sf"/>
</dbReference>
<accession>A0A6S7JQG0</accession>
<dbReference type="SUPFAM" id="SSF56219">
    <property type="entry name" value="DNase I-like"/>
    <property type="match status" value="1"/>
</dbReference>
<comment type="caution">
    <text evidence="2">The sequence shown here is derived from an EMBL/GenBank/DDBJ whole genome shotgun (WGS) entry which is preliminary data.</text>
</comment>
<feature type="compositionally biased region" description="Basic and acidic residues" evidence="1">
    <location>
        <begin position="75"/>
        <end position="85"/>
    </location>
</feature>
<dbReference type="Gene3D" id="3.60.10.10">
    <property type="entry name" value="Endonuclease/exonuclease/phosphatase"/>
    <property type="match status" value="1"/>
</dbReference>
<protein>
    <submittedName>
        <fullName evidence="2">Uncharacterized protein</fullName>
    </submittedName>
</protein>
<reference evidence="2" key="1">
    <citation type="submission" date="2020-04" db="EMBL/GenBank/DDBJ databases">
        <authorList>
            <person name="Alioto T."/>
            <person name="Alioto T."/>
            <person name="Gomez Garrido J."/>
        </authorList>
    </citation>
    <scope>NUCLEOTIDE SEQUENCE</scope>
    <source>
        <strain evidence="2">A484AB</strain>
    </source>
</reference>